<feature type="signal peptide" evidence="2">
    <location>
        <begin position="1"/>
        <end position="21"/>
    </location>
</feature>
<dbReference type="RefSeq" id="WP_201173669.1">
    <property type="nucleotide sequence ID" value="NZ_JAEPWM010000007.1"/>
</dbReference>
<dbReference type="AlphaFoldDB" id="A0A934TU94"/>
<dbReference type="Proteomes" id="UP000630528">
    <property type="component" value="Unassembled WGS sequence"/>
</dbReference>
<feature type="compositionally biased region" description="Pro residues" evidence="1">
    <location>
        <begin position="82"/>
        <end position="104"/>
    </location>
</feature>
<gene>
    <name evidence="3" type="ORF">JJB11_16375</name>
</gene>
<feature type="region of interest" description="Disordered" evidence="1">
    <location>
        <begin position="64"/>
        <end position="104"/>
    </location>
</feature>
<organism evidence="3 4">
    <name type="scientific">Ramlibacter ginsenosidimutans</name>
    <dbReference type="NCBI Taxonomy" id="502333"/>
    <lineage>
        <taxon>Bacteria</taxon>
        <taxon>Pseudomonadati</taxon>
        <taxon>Pseudomonadota</taxon>
        <taxon>Betaproteobacteria</taxon>
        <taxon>Burkholderiales</taxon>
        <taxon>Comamonadaceae</taxon>
        <taxon>Ramlibacter</taxon>
    </lineage>
</organism>
<keyword evidence="4" id="KW-1185">Reference proteome</keyword>
<reference evidence="3" key="2">
    <citation type="submission" date="2021-01" db="EMBL/GenBank/DDBJ databases">
        <authorList>
            <person name="Kang M."/>
        </authorList>
    </citation>
    <scope>NUCLEOTIDE SEQUENCE</scope>
    <source>
        <strain evidence="3">KACC 17527</strain>
    </source>
</reference>
<evidence type="ECO:0000313" key="4">
    <source>
        <dbReference type="Proteomes" id="UP000630528"/>
    </source>
</evidence>
<comment type="caution">
    <text evidence="3">The sequence shown here is derived from an EMBL/GenBank/DDBJ whole genome shotgun (WGS) entry which is preliminary data.</text>
</comment>
<name>A0A934TU94_9BURK</name>
<accession>A0A934TU94</accession>
<feature type="chain" id="PRO_5037966927" description="DUF3761 domain-containing protein" evidence="2">
    <location>
        <begin position="22"/>
        <end position="155"/>
    </location>
</feature>
<evidence type="ECO:0000256" key="1">
    <source>
        <dbReference type="SAM" id="MobiDB-lite"/>
    </source>
</evidence>
<evidence type="ECO:0000256" key="2">
    <source>
        <dbReference type="SAM" id="SignalP"/>
    </source>
</evidence>
<evidence type="ECO:0000313" key="3">
    <source>
        <dbReference type="EMBL" id="MBK6007677.1"/>
    </source>
</evidence>
<sequence>MHAVPLLFASLLLAATAHARAQPADPLKSPACGAALAQLQAARDKHAAPAHVEALRSAAATTCLGQPDPPARPARSVQAPVAVPPPRIAPPSQPVPIAAPTPPPPPVAIDRPASPAVCDGGGCWVDDGTHLRRVPPDLRGPGGLCSNLGGQLYCP</sequence>
<proteinExistence type="predicted"/>
<protein>
    <recommendedName>
        <fullName evidence="5">DUF3761 domain-containing protein</fullName>
    </recommendedName>
</protein>
<keyword evidence="2" id="KW-0732">Signal</keyword>
<evidence type="ECO:0008006" key="5">
    <source>
        <dbReference type="Google" id="ProtNLM"/>
    </source>
</evidence>
<reference evidence="3" key="1">
    <citation type="journal article" date="2012" name="J. Microbiol. Biotechnol.">
        <title>Ramlibacter ginsenosidimutans sp. nov., with ginsenoside-converting activity.</title>
        <authorList>
            <person name="Wang L."/>
            <person name="An D.S."/>
            <person name="Kim S.G."/>
            <person name="Jin F.X."/>
            <person name="Kim S.C."/>
            <person name="Lee S.T."/>
            <person name="Im W.T."/>
        </authorList>
    </citation>
    <scope>NUCLEOTIDE SEQUENCE</scope>
    <source>
        <strain evidence="3">KACC 17527</strain>
    </source>
</reference>
<dbReference type="EMBL" id="JAEPWM010000007">
    <property type="protein sequence ID" value="MBK6007677.1"/>
    <property type="molecule type" value="Genomic_DNA"/>
</dbReference>